<proteinExistence type="predicted"/>
<sequence length="86" mass="10061">MCDFESLHYHLKDELLRIFKEAETPIPRVKLEQLQSARICGLAHLAKVVLYLERDGYVTVINKDQPYQNWEIQIEAGILDFILGYP</sequence>
<dbReference type="KEGG" id="tal:Thal_0073"/>
<reference evidence="2" key="1">
    <citation type="journal article" date="2010" name="Stand. Genomic Sci.">
        <title>Complete genome sequence of Thermocrinis albus type strain (HI 11/12T).</title>
        <authorList>
            <person name="Wirth R."/>
            <person name="Sikorski J."/>
            <person name="Brambilla E."/>
            <person name="Misra M."/>
            <person name="Lapidus A."/>
            <person name="Copeland A."/>
            <person name="Nolan M."/>
            <person name="Lucas S."/>
            <person name="Chen F."/>
            <person name="Tice H."/>
            <person name="Cheng J.F."/>
            <person name="Han C."/>
            <person name="Detter J.C."/>
            <person name="Tapia R."/>
            <person name="Bruce D."/>
            <person name="Goodwin L."/>
            <person name="Pitluck S."/>
            <person name="Pati A."/>
            <person name="Anderson I."/>
            <person name="Ivanova N."/>
            <person name="Mavromatis K."/>
            <person name="Mikhailova N."/>
            <person name="Chen A."/>
            <person name="Palaniappan K."/>
            <person name="Bilek Y."/>
            <person name="Hader T."/>
            <person name="Land M."/>
            <person name="Hauser L."/>
            <person name="Chang Y.J."/>
            <person name="Jeffries C.D."/>
            <person name="Tindall B.J."/>
            <person name="Rohde M."/>
            <person name="Goker M."/>
            <person name="Bristow J."/>
            <person name="Eisen J.A."/>
            <person name="Markowitz V."/>
            <person name="Hugenholtz P."/>
            <person name="Kyrpides N.C."/>
            <person name="Klenk H.P."/>
        </authorList>
    </citation>
    <scope>NUCLEOTIDE SEQUENCE [LARGE SCALE GENOMIC DNA]</scope>
    <source>
        <strain evidence="2">DSM 14484 / JCM 11386 / HI 11/12</strain>
    </source>
</reference>
<dbReference type="RefSeq" id="WP_012991118.1">
    <property type="nucleotide sequence ID" value="NC_013894.1"/>
</dbReference>
<dbReference type="STRING" id="638303.Thal_0073"/>
<accession>D3SNH4</accession>
<dbReference type="HOGENOM" id="CLU_2511622_0_0_0"/>
<protein>
    <submittedName>
        <fullName evidence="1">Uncharacterized protein</fullName>
    </submittedName>
</protein>
<name>D3SNH4_THEAH</name>
<organism evidence="1 2">
    <name type="scientific">Thermocrinis albus (strain DSM 14484 / JCM 11386 / HI 11/12)</name>
    <dbReference type="NCBI Taxonomy" id="638303"/>
    <lineage>
        <taxon>Bacteria</taxon>
        <taxon>Pseudomonadati</taxon>
        <taxon>Aquificota</taxon>
        <taxon>Aquificia</taxon>
        <taxon>Aquificales</taxon>
        <taxon>Aquificaceae</taxon>
        <taxon>Thermocrinis</taxon>
    </lineage>
</organism>
<dbReference type="Proteomes" id="UP000002043">
    <property type="component" value="Chromosome"/>
</dbReference>
<dbReference type="AlphaFoldDB" id="D3SNH4"/>
<evidence type="ECO:0000313" key="1">
    <source>
        <dbReference type="EMBL" id="ADC88711.1"/>
    </source>
</evidence>
<keyword evidence="2" id="KW-1185">Reference proteome</keyword>
<evidence type="ECO:0000313" key="2">
    <source>
        <dbReference type="Proteomes" id="UP000002043"/>
    </source>
</evidence>
<gene>
    <name evidence="1" type="ordered locus">Thal_0073</name>
</gene>
<dbReference type="EMBL" id="CP001931">
    <property type="protein sequence ID" value="ADC88711.1"/>
    <property type="molecule type" value="Genomic_DNA"/>
</dbReference>
<dbReference type="OrthoDB" id="14881at2"/>